<proteinExistence type="predicted"/>
<feature type="region of interest" description="Disordered" evidence="1">
    <location>
        <begin position="110"/>
        <end position="135"/>
    </location>
</feature>
<dbReference type="AlphaFoldDB" id="A0A806FJ00"/>
<dbReference type="EMBL" id="CP002915">
    <property type="protein sequence ID" value="AEK29669.1"/>
    <property type="molecule type" value="Genomic_DNA"/>
</dbReference>
<organism evidence="2 3">
    <name type="scientific">Bifidobacterium animalis subsp. lactis CNCM I-2494</name>
    <dbReference type="NCBI Taxonomy" id="1042403"/>
    <lineage>
        <taxon>Bacteria</taxon>
        <taxon>Bacillati</taxon>
        <taxon>Actinomycetota</taxon>
        <taxon>Actinomycetes</taxon>
        <taxon>Bifidobacteriales</taxon>
        <taxon>Bifidobacteriaceae</taxon>
        <taxon>Bifidobacterium</taxon>
    </lineage>
</organism>
<evidence type="ECO:0000313" key="2">
    <source>
        <dbReference type="EMBL" id="AEK29669.1"/>
    </source>
</evidence>
<evidence type="ECO:0000313" key="3">
    <source>
        <dbReference type="Proteomes" id="UP000008394"/>
    </source>
</evidence>
<protein>
    <submittedName>
        <fullName evidence="2">Hypothetical cytosolic protein</fullName>
    </submittedName>
</protein>
<name>A0A806FJ00_BIFAN</name>
<dbReference type="Proteomes" id="UP000008394">
    <property type="component" value="Chromosome"/>
</dbReference>
<evidence type="ECO:0000256" key="1">
    <source>
        <dbReference type="SAM" id="MobiDB-lite"/>
    </source>
</evidence>
<sequence length="135" mass="14873">MRQSVFRPSQAGILQTLHTIRAALCCAALRGTPCGTSLRTVARFTEGSVESAVCRLLRGTSHGGFRKTDHQTTLPRHNVRRLPKTMPFRGPSPAYLTEASVKHATKASENGIVYGSIRESDRRSYQKQHGARKSP</sequence>
<dbReference type="KEGG" id="bnm:BALAC2494_01988"/>
<reference evidence="2 3" key="1">
    <citation type="journal article" date="2011" name="J. Bacteriol.">
        <title>Genome Sequence of the Probiotic Strain Bifidobacterium animalis subsp. lactis CNCM I-2494.</title>
        <authorList>
            <person name="Chervaux C."/>
            <person name="Grimaldi C."/>
            <person name="Bolotin A."/>
            <person name="Quinquis B."/>
            <person name="Legrain-Raspaud S."/>
            <person name="van Hylckama Vlieg J.E."/>
            <person name="Denariaz G."/>
            <person name="Smokvina T."/>
        </authorList>
    </citation>
    <scope>NUCLEOTIDE SEQUENCE [LARGE SCALE GENOMIC DNA]</scope>
    <source>
        <strain evidence="2 3">CNCM I-2494</strain>
    </source>
</reference>
<accession>A0A806FJ00</accession>
<gene>
    <name evidence="2" type="ORF">BALAC2494_01988</name>
</gene>
<feature type="compositionally biased region" description="Basic residues" evidence="1">
    <location>
        <begin position="125"/>
        <end position="135"/>
    </location>
</feature>